<dbReference type="PANTHER" id="PTHR11851:SF224">
    <property type="entry name" value="PROCESSING PROTEASE"/>
    <property type="match status" value="1"/>
</dbReference>
<sequence length="432" mass="46387">MTSTHPSSANWQHTSLQGGLPLIWQRRPGPAIVACRLWIRGGSSQDLPGQRGAGQLLAGLMTRGCGSYGPEALADLVEGRGAALRAEAAEDFLVISLKCASSDTSELLPLLLSMARQPWLSPDQLELERDLNLQSLQRQREDPFQLAHDQLRHMLYGDGPYGHDPLGVDGELAALQTEQIGALVPDLGQNGALLVACGDLDDELPQLLNPLLNQCPWTTAPPSPGAGPGAASGQERFACLEQDTEQLVLMLGTATVPLGDPDGLALRLLQAHLGMGMSSRLFVTMREERGLAYDVGVHMPARRGATPFIWHLSTSAERAEEATTALLDEWQRVLDQPLSLPELALAKAKYRGQDAMGRQTCGQIADRQALVLGHGLGWSYVEDSLERAQQLDAGTLLAAARRRLSAPSLSICGPAPALTAAELAWQRHDLSS</sequence>
<dbReference type="GO" id="GO:0046872">
    <property type="term" value="F:metal ion binding"/>
    <property type="evidence" value="ECO:0007669"/>
    <property type="project" value="InterPro"/>
</dbReference>
<dbReference type="InterPro" id="IPR011249">
    <property type="entry name" value="Metalloenz_LuxS/M16"/>
</dbReference>
<accession>A0A2P7N072</accession>
<evidence type="ECO:0000259" key="2">
    <source>
        <dbReference type="Pfam" id="PF05193"/>
    </source>
</evidence>
<comment type="caution">
    <text evidence="3">The sequence shown here is derived from an EMBL/GenBank/DDBJ whole genome shotgun (WGS) entry which is preliminary data.</text>
</comment>
<dbReference type="InterPro" id="IPR050361">
    <property type="entry name" value="MPP/UQCRC_Complex"/>
</dbReference>
<dbReference type="Pfam" id="PF05193">
    <property type="entry name" value="Peptidase_M16_C"/>
    <property type="match status" value="1"/>
</dbReference>
<dbReference type="Gene3D" id="3.30.830.10">
    <property type="entry name" value="Metalloenzyme, LuxS/M16 peptidase-like"/>
    <property type="match status" value="2"/>
</dbReference>
<dbReference type="InterPro" id="IPR007863">
    <property type="entry name" value="Peptidase_M16_C"/>
</dbReference>
<dbReference type="AlphaFoldDB" id="A0A2P7N072"/>
<dbReference type="EMBL" id="PXXO01000002">
    <property type="protein sequence ID" value="PSJ06859.1"/>
    <property type="molecule type" value="Genomic_DNA"/>
</dbReference>
<reference evidence="3 4" key="1">
    <citation type="journal article" date="2018" name="Environ. Microbiol.">
        <title>Ecological and genomic features of two widespread freshwater picocyanobacteria.</title>
        <authorList>
            <person name="Cabello-Yeves P.J."/>
            <person name="Picazo A."/>
            <person name="Camacho A."/>
            <person name="Callieri C."/>
            <person name="Rosselli R."/>
            <person name="Roda-Garcia J.J."/>
            <person name="Coutinho F.H."/>
            <person name="Rodriguez-Valera F."/>
        </authorList>
    </citation>
    <scope>NUCLEOTIDE SEQUENCE [LARGE SCALE GENOMIC DNA]</scope>
    <source>
        <strain evidence="3 4">Tous</strain>
    </source>
</reference>
<feature type="domain" description="Peptidase M16 C-terminal" evidence="2">
    <location>
        <begin position="191"/>
        <end position="349"/>
    </location>
</feature>
<gene>
    <name evidence="3" type="ORF">C7K55_02490</name>
</gene>
<dbReference type="RefSeq" id="WP_106501830.1">
    <property type="nucleotide sequence ID" value="NZ_PXXO01000002.1"/>
</dbReference>
<evidence type="ECO:0000313" key="3">
    <source>
        <dbReference type="EMBL" id="PSJ06859.1"/>
    </source>
</evidence>
<organism evidence="3 4">
    <name type="scientific">Cyanobium usitatum str. Tous</name>
    <dbReference type="NCBI Taxonomy" id="2116684"/>
    <lineage>
        <taxon>Bacteria</taxon>
        <taxon>Bacillati</taxon>
        <taxon>Cyanobacteriota</taxon>
        <taxon>Cyanophyceae</taxon>
        <taxon>Synechococcales</taxon>
        <taxon>Prochlorococcaceae</taxon>
        <taxon>Cyanobium</taxon>
    </lineage>
</organism>
<proteinExistence type="predicted"/>
<dbReference type="SUPFAM" id="SSF63411">
    <property type="entry name" value="LuxS/MPP-like metallohydrolase"/>
    <property type="match status" value="2"/>
</dbReference>
<evidence type="ECO:0000259" key="1">
    <source>
        <dbReference type="Pfam" id="PF00675"/>
    </source>
</evidence>
<feature type="domain" description="Peptidase M16 N-terminal" evidence="1">
    <location>
        <begin position="27"/>
        <end position="162"/>
    </location>
</feature>
<dbReference type="Proteomes" id="UP000243002">
    <property type="component" value="Unassembled WGS sequence"/>
</dbReference>
<dbReference type="OrthoDB" id="9811314at2"/>
<dbReference type="Pfam" id="PF00675">
    <property type="entry name" value="Peptidase_M16"/>
    <property type="match status" value="1"/>
</dbReference>
<dbReference type="InterPro" id="IPR011765">
    <property type="entry name" value="Pept_M16_N"/>
</dbReference>
<evidence type="ECO:0000313" key="4">
    <source>
        <dbReference type="Proteomes" id="UP000243002"/>
    </source>
</evidence>
<keyword evidence="4" id="KW-1185">Reference proteome</keyword>
<dbReference type="PANTHER" id="PTHR11851">
    <property type="entry name" value="METALLOPROTEASE"/>
    <property type="match status" value="1"/>
</dbReference>
<name>A0A2P7N072_9CYAN</name>
<protein>
    <submittedName>
        <fullName evidence="3">Insulinase family protein</fullName>
    </submittedName>
</protein>